<dbReference type="GO" id="GO:0000146">
    <property type="term" value="F:microfilament motor activity"/>
    <property type="evidence" value="ECO:0007669"/>
    <property type="project" value="TreeGrafter"/>
</dbReference>
<evidence type="ECO:0000313" key="10">
    <source>
        <dbReference type="WormBase" id="Bm1643"/>
    </source>
</evidence>
<feature type="domain" description="Myosin motor" evidence="5">
    <location>
        <begin position="1"/>
        <end position="124"/>
    </location>
</feature>
<dbReference type="Proteomes" id="UP000006672">
    <property type="component" value="Unassembled WGS sequence"/>
</dbReference>
<evidence type="ECO:0000256" key="1">
    <source>
        <dbReference type="ARBA" id="ARBA00022741"/>
    </source>
</evidence>
<dbReference type="OrthoDB" id="6108017at2759"/>
<dbReference type="GO" id="GO:0030048">
    <property type="term" value="P:actin filament-based movement"/>
    <property type="evidence" value="ECO:0007669"/>
    <property type="project" value="TreeGrafter"/>
</dbReference>
<dbReference type="STRING" id="6279.A0A0K0J2C5"/>
<dbReference type="PROSITE" id="PS51456">
    <property type="entry name" value="MYOSIN_MOTOR"/>
    <property type="match status" value="1"/>
</dbReference>
<protein>
    <submittedName>
        <fullName evidence="6">Bm1643</fullName>
    </submittedName>
    <submittedName>
        <fullName evidence="9">Myosin motor domain-containing protein</fullName>
    </submittedName>
</protein>
<dbReference type="WBParaSite" id="Bm1643.1">
    <property type="protein sequence ID" value="Bm1643.1"/>
    <property type="gene ID" value="WBGene00221904"/>
</dbReference>
<accession>A0A0K0J2C5</accession>
<dbReference type="InterPro" id="IPR001609">
    <property type="entry name" value="Myosin_head_motor_dom-like"/>
</dbReference>
<reference evidence="9" key="4">
    <citation type="submission" date="2019-12" db="UniProtKB">
        <authorList>
            <consortium name="WormBaseParasite"/>
        </authorList>
    </citation>
    <scope>IDENTIFICATION</scope>
</reference>
<dbReference type="PRINTS" id="PR00193">
    <property type="entry name" value="MYOSINHEAVY"/>
</dbReference>
<dbReference type="EMBL" id="LN857024">
    <property type="protein sequence ID" value="CDQ02605.1"/>
    <property type="molecule type" value="Genomic_DNA"/>
</dbReference>
<keyword evidence="1" id="KW-0547">Nucleotide-binding</keyword>
<dbReference type="GO" id="GO:0016459">
    <property type="term" value="C:myosin complex"/>
    <property type="evidence" value="ECO:0007669"/>
    <property type="project" value="UniProtKB-KW"/>
</dbReference>
<reference evidence="6" key="2">
    <citation type="submission" date="2012-12" db="EMBL/GenBank/DDBJ databases">
        <authorList>
            <person name="Gao Y.W."/>
            <person name="Fan S.T."/>
            <person name="Sun H.T."/>
            <person name="Wang Z."/>
            <person name="Gao X.L."/>
            <person name="Li Y.G."/>
            <person name="Wang T.C."/>
            <person name="Zhang K."/>
            <person name="Xu W.W."/>
            <person name="Yu Z.J."/>
            <person name="Xia X.Z."/>
        </authorList>
    </citation>
    <scope>NUCLEOTIDE SEQUENCE</scope>
    <source>
        <strain evidence="6">FR3</strain>
    </source>
</reference>
<dbReference type="GO" id="GO:0030139">
    <property type="term" value="C:endocytic vesicle"/>
    <property type="evidence" value="ECO:0007669"/>
    <property type="project" value="TreeGrafter"/>
</dbReference>
<evidence type="ECO:0000313" key="8">
    <source>
        <dbReference type="Proteomes" id="UP000006672"/>
    </source>
</evidence>
<dbReference type="PANTHER" id="PTHR13140">
    <property type="entry name" value="MYOSIN"/>
    <property type="match status" value="1"/>
</dbReference>
<keyword evidence="2" id="KW-0067">ATP-binding</keyword>
<dbReference type="GO" id="GO:0051015">
    <property type="term" value="F:actin filament binding"/>
    <property type="evidence" value="ECO:0007669"/>
    <property type="project" value="TreeGrafter"/>
</dbReference>
<accession>A0A4E9FV20</accession>
<evidence type="ECO:0000313" key="6">
    <source>
        <dbReference type="EMBL" id="CDQ02605.1"/>
    </source>
</evidence>
<comment type="similarity">
    <text evidence="4">Belongs to the TRAFAC class myosin-kinesin ATPase superfamily. Myosin family.</text>
</comment>
<dbReference type="Gene3D" id="1.20.58.530">
    <property type="match status" value="1"/>
</dbReference>
<keyword evidence="3 4" id="KW-0009">Actin-binding</keyword>
<proteinExistence type="inferred from homology"/>
<comment type="caution">
    <text evidence="4">Lacks conserved residue(s) required for the propagation of feature annotation.</text>
</comment>
<dbReference type="WormBase" id="Bm1643">
    <property type="protein sequence ID" value="BM32804"/>
    <property type="gene ID" value="WBGene00221904"/>
    <property type="gene designation" value="Bma-spe-15.2"/>
</dbReference>
<keyword evidence="8" id="KW-1185">Reference proteome</keyword>
<name>A0A0K0J2C5_BRUMA</name>
<evidence type="ECO:0000256" key="4">
    <source>
        <dbReference type="PROSITE-ProRule" id="PRU00782"/>
    </source>
</evidence>
<reference evidence="6 8" key="1">
    <citation type="journal article" date="2007" name="Science">
        <title>Draft genome of the filarial nematode parasite Brugia malayi.</title>
        <authorList>
            <person name="Ghedin E."/>
            <person name="Wang S."/>
            <person name="Spiro D."/>
            <person name="Caler E."/>
            <person name="Zhao Q."/>
            <person name="Crabtree J."/>
            <person name="Allen J.E."/>
            <person name="Delcher A.L."/>
            <person name="Guiliano D.B."/>
            <person name="Miranda-Saavedra D."/>
            <person name="Angiuoli S.V."/>
            <person name="Creasy T."/>
            <person name="Amedeo P."/>
            <person name="Haas B."/>
            <person name="El-Sayed N.M."/>
            <person name="Wortman J.R."/>
            <person name="Feldblyum T."/>
            <person name="Tallon L."/>
            <person name="Schatz M."/>
            <person name="Shumway M."/>
            <person name="Koo H."/>
            <person name="Salzberg S.L."/>
            <person name="Schobel S."/>
            <person name="Pertea M."/>
            <person name="Pop M."/>
            <person name="White O."/>
            <person name="Barton G.J."/>
            <person name="Carlow C.K."/>
            <person name="Crawford M.J."/>
            <person name="Daub J."/>
            <person name="Dimmic M.W."/>
            <person name="Estes C.F."/>
            <person name="Foster J.M."/>
            <person name="Ganatra M."/>
            <person name="Gregory W.F."/>
            <person name="Johnson N.M."/>
            <person name="Jin J."/>
            <person name="Komuniecki R."/>
            <person name="Korf I."/>
            <person name="Kumar S."/>
            <person name="Laney S."/>
            <person name="Li B.W."/>
            <person name="Li W."/>
            <person name="Lindblom T.H."/>
            <person name="Lustigman S."/>
            <person name="Ma D."/>
            <person name="Maina C.V."/>
            <person name="Martin D.M."/>
            <person name="McCarter J.P."/>
            <person name="McReynolds L."/>
            <person name="Mitreva M."/>
            <person name="Nutman T.B."/>
            <person name="Parkinson J."/>
            <person name="Peregrin-Alvarez J.M."/>
            <person name="Poole C."/>
            <person name="Ren Q."/>
            <person name="Saunders L."/>
            <person name="Sluder A.E."/>
            <person name="Smith K."/>
            <person name="Stanke M."/>
            <person name="Unnasch T.R."/>
            <person name="Ware J."/>
            <person name="Wei A.D."/>
            <person name="Weil G."/>
            <person name="Williams D.J."/>
            <person name="Zhang Y."/>
            <person name="Williams S.A."/>
            <person name="Fraser-Liggett C."/>
            <person name="Slatko B."/>
            <person name="Blaxter M.L."/>
            <person name="Scott A.L."/>
        </authorList>
    </citation>
    <scope>NUCLEOTIDE SEQUENCE</scope>
    <source>
        <strain evidence="6 8">FR3</strain>
    </source>
</reference>
<dbReference type="GO" id="GO:0007015">
    <property type="term" value="P:actin filament organization"/>
    <property type="evidence" value="ECO:0007669"/>
    <property type="project" value="TreeGrafter"/>
</dbReference>
<evidence type="ECO:0000259" key="5">
    <source>
        <dbReference type="PROSITE" id="PS51456"/>
    </source>
</evidence>
<dbReference type="PANTHER" id="PTHR13140:SF745">
    <property type="entry name" value="UNCONVENTIONAL MYOSIN-VI"/>
    <property type="match status" value="1"/>
</dbReference>
<keyword evidence="4" id="KW-0505">Motor protein</keyword>
<evidence type="ECO:0000313" key="9">
    <source>
        <dbReference type="WBParaSite" id="Bm1643.1"/>
    </source>
</evidence>
<keyword evidence="4" id="KW-0518">Myosin</keyword>
<dbReference type="Pfam" id="PF00063">
    <property type="entry name" value="Myosin_head"/>
    <property type="match status" value="1"/>
</dbReference>
<evidence type="ECO:0000313" key="7">
    <source>
        <dbReference type="EMBL" id="VIO96613.1"/>
    </source>
</evidence>
<sequence length="124" mass="14867">MTLKVDAATFSLFLLAEFFIRNSFEQFCINYCNEKQNFFNDRISKWEQDLYVKERLNVAYIDYNDNDDCIDLFERKVNGLLDLLDEEARLPKSSPHYFGICAHQQFKNHFYLTVIFNIIIMQLL</sequence>
<reference evidence="7" key="3">
    <citation type="submission" date="2019-04" db="EMBL/GenBank/DDBJ databases">
        <authorList>
            <person name="Howe K."/>
            <person name="Paulini M."/>
            <person name="Williams G."/>
        </authorList>
    </citation>
    <scope>NUCLEOTIDE SEQUENCE [LARGE SCALE GENOMIC DNA]</scope>
    <source>
        <strain evidence="7">FR3</strain>
    </source>
</reference>
<dbReference type="GO" id="GO:0005524">
    <property type="term" value="F:ATP binding"/>
    <property type="evidence" value="ECO:0007669"/>
    <property type="project" value="UniProtKB-KW"/>
</dbReference>
<gene>
    <name evidence="10" type="primary">bma-spe-15.2</name>
    <name evidence="6 9 10" type="ORF">Bm1643</name>
    <name evidence="7" type="ORF">BM_BM1643</name>
    <name evidence="6" type="ORF">BM_Bm1643</name>
</gene>
<dbReference type="EMBL" id="CAAKNF010000194">
    <property type="protein sequence ID" value="VIO96613.1"/>
    <property type="molecule type" value="Genomic_DNA"/>
</dbReference>
<dbReference type="AlphaFoldDB" id="A0A0K0J2C5"/>
<dbReference type="InterPro" id="IPR027417">
    <property type="entry name" value="P-loop_NTPase"/>
</dbReference>
<evidence type="ECO:0000256" key="3">
    <source>
        <dbReference type="ARBA" id="ARBA00023203"/>
    </source>
</evidence>
<dbReference type="GO" id="GO:0005886">
    <property type="term" value="C:plasma membrane"/>
    <property type="evidence" value="ECO:0007669"/>
    <property type="project" value="TreeGrafter"/>
</dbReference>
<evidence type="ECO:0000256" key="2">
    <source>
        <dbReference type="ARBA" id="ARBA00022840"/>
    </source>
</evidence>
<organism evidence="6">
    <name type="scientific">Brugia malayi</name>
    <name type="common">Filarial nematode worm</name>
    <dbReference type="NCBI Taxonomy" id="6279"/>
    <lineage>
        <taxon>Eukaryota</taxon>
        <taxon>Metazoa</taxon>
        <taxon>Ecdysozoa</taxon>
        <taxon>Nematoda</taxon>
        <taxon>Chromadorea</taxon>
        <taxon>Rhabditida</taxon>
        <taxon>Spirurina</taxon>
        <taxon>Spiruromorpha</taxon>
        <taxon>Filarioidea</taxon>
        <taxon>Onchocercidae</taxon>
        <taxon>Brugia</taxon>
    </lineage>
</organism>
<dbReference type="SUPFAM" id="SSF52540">
    <property type="entry name" value="P-loop containing nucleoside triphosphate hydrolases"/>
    <property type="match status" value="1"/>
</dbReference>